<dbReference type="EMBL" id="JACOFW010000007">
    <property type="protein sequence ID" value="MBC3807350.1"/>
    <property type="molecule type" value="Genomic_DNA"/>
</dbReference>
<dbReference type="InterPro" id="IPR046947">
    <property type="entry name" value="LytR-like"/>
</dbReference>
<keyword evidence="1" id="KW-0597">Phosphoprotein</keyword>
<sequence length="243" mass="27546">MNTTLRALIIDDEDLARRLTKEYLRSHSDIQVVAECENGIEAVDAITEHQPDLIFLDIQMPKLNGFEVLEATGRKDGVIFTTAYDQYALKAFDQHAIDYLLKPYSQQRFDEALSKARKLLGQTNPAVQALLAQTNALPERLTVRDRGQTHVIPVAQIDYIEAQDDYVQIYFAGKSLLKTQSLSDLEKQLDPAVFVRIHRSTIIRLQALKCLERASKDSYQAVMHNGINLPISRSGYDRIKGML</sequence>
<dbReference type="PANTHER" id="PTHR37299:SF1">
    <property type="entry name" value="STAGE 0 SPORULATION PROTEIN A HOMOLOG"/>
    <property type="match status" value="1"/>
</dbReference>
<comment type="caution">
    <text evidence="4">The sequence shown here is derived from an EMBL/GenBank/DDBJ whole genome shotgun (WGS) entry which is preliminary data.</text>
</comment>
<feature type="domain" description="Response regulatory" evidence="2">
    <location>
        <begin position="6"/>
        <end position="117"/>
    </location>
</feature>
<dbReference type="RefSeq" id="WP_186922436.1">
    <property type="nucleotide sequence ID" value="NZ_JACOFW010000007.1"/>
</dbReference>
<protein>
    <submittedName>
        <fullName evidence="4">Response regulator transcription factor</fullName>
    </submittedName>
</protein>
<dbReference type="Gene3D" id="2.40.50.1020">
    <property type="entry name" value="LytTr DNA-binding domain"/>
    <property type="match status" value="1"/>
</dbReference>
<dbReference type="PROSITE" id="PS50930">
    <property type="entry name" value="HTH_LYTTR"/>
    <property type="match status" value="1"/>
</dbReference>
<evidence type="ECO:0000259" key="2">
    <source>
        <dbReference type="PROSITE" id="PS50110"/>
    </source>
</evidence>
<dbReference type="Pfam" id="PF04397">
    <property type="entry name" value="LytTR"/>
    <property type="match status" value="1"/>
</dbReference>
<dbReference type="PROSITE" id="PS50110">
    <property type="entry name" value="RESPONSE_REGULATORY"/>
    <property type="match status" value="1"/>
</dbReference>
<name>A0ABR6X315_9BURK</name>
<dbReference type="PANTHER" id="PTHR37299">
    <property type="entry name" value="TRANSCRIPTIONAL REGULATOR-RELATED"/>
    <property type="match status" value="1"/>
</dbReference>
<dbReference type="InterPro" id="IPR011006">
    <property type="entry name" value="CheY-like_superfamily"/>
</dbReference>
<evidence type="ECO:0000313" key="5">
    <source>
        <dbReference type="Proteomes" id="UP000648257"/>
    </source>
</evidence>
<dbReference type="SMART" id="SM00448">
    <property type="entry name" value="REC"/>
    <property type="match status" value="1"/>
</dbReference>
<keyword evidence="5" id="KW-1185">Reference proteome</keyword>
<dbReference type="SUPFAM" id="SSF52172">
    <property type="entry name" value="CheY-like"/>
    <property type="match status" value="1"/>
</dbReference>
<accession>A0ABR6X315</accession>
<evidence type="ECO:0000256" key="1">
    <source>
        <dbReference type="PROSITE-ProRule" id="PRU00169"/>
    </source>
</evidence>
<dbReference type="Gene3D" id="3.40.50.2300">
    <property type="match status" value="1"/>
</dbReference>
<dbReference type="Proteomes" id="UP000648257">
    <property type="component" value="Unassembled WGS sequence"/>
</dbReference>
<gene>
    <name evidence="4" type="ORF">H8K52_08335</name>
</gene>
<dbReference type="Pfam" id="PF00072">
    <property type="entry name" value="Response_reg"/>
    <property type="match status" value="1"/>
</dbReference>
<evidence type="ECO:0000259" key="3">
    <source>
        <dbReference type="PROSITE" id="PS50930"/>
    </source>
</evidence>
<evidence type="ECO:0000313" key="4">
    <source>
        <dbReference type="EMBL" id="MBC3807350.1"/>
    </source>
</evidence>
<feature type="domain" description="HTH LytTR-type" evidence="3">
    <location>
        <begin position="141"/>
        <end position="243"/>
    </location>
</feature>
<feature type="modified residue" description="4-aspartylphosphate" evidence="1">
    <location>
        <position position="57"/>
    </location>
</feature>
<reference evidence="4 5" key="1">
    <citation type="submission" date="2020-08" db="EMBL/GenBank/DDBJ databases">
        <title>Novel species isolated from subtropical streams in China.</title>
        <authorList>
            <person name="Lu H."/>
        </authorList>
    </citation>
    <scope>NUCLEOTIDE SEQUENCE [LARGE SCALE GENOMIC DNA]</scope>
    <source>
        <strain evidence="4 5">KACC 16656</strain>
    </source>
</reference>
<dbReference type="InterPro" id="IPR001789">
    <property type="entry name" value="Sig_transdc_resp-reg_receiver"/>
</dbReference>
<dbReference type="SMART" id="SM00850">
    <property type="entry name" value="LytTR"/>
    <property type="match status" value="1"/>
</dbReference>
<organism evidence="4 5">
    <name type="scientific">Undibacterium seohonense</name>
    <dbReference type="NCBI Taxonomy" id="1344950"/>
    <lineage>
        <taxon>Bacteria</taxon>
        <taxon>Pseudomonadati</taxon>
        <taxon>Pseudomonadota</taxon>
        <taxon>Betaproteobacteria</taxon>
        <taxon>Burkholderiales</taxon>
        <taxon>Oxalobacteraceae</taxon>
        <taxon>Undibacterium</taxon>
    </lineage>
</organism>
<proteinExistence type="predicted"/>
<dbReference type="InterPro" id="IPR007492">
    <property type="entry name" value="LytTR_DNA-bd_dom"/>
</dbReference>